<dbReference type="PROSITE" id="PS51257">
    <property type="entry name" value="PROKAR_LIPOPROTEIN"/>
    <property type="match status" value="1"/>
</dbReference>
<dbReference type="Proteomes" id="UP001499909">
    <property type="component" value="Unassembled WGS sequence"/>
</dbReference>
<dbReference type="InterPro" id="IPR008979">
    <property type="entry name" value="Galactose-bd-like_sf"/>
</dbReference>
<protein>
    <recommendedName>
        <fullName evidence="3">CBM-cenC domain-containing protein</fullName>
    </recommendedName>
</protein>
<gene>
    <name evidence="1" type="ORF">GCM10022406_19550</name>
</gene>
<reference evidence="2" key="1">
    <citation type="journal article" date="2019" name="Int. J. Syst. Evol. Microbiol.">
        <title>The Global Catalogue of Microorganisms (GCM) 10K type strain sequencing project: providing services to taxonomists for standard genome sequencing and annotation.</title>
        <authorList>
            <consortium name="The Broad Institute Genomics Platform"/>
            <consortium name="The Broad Institute Genome Sequencing Center for Infectious Disease"/>
            <person name="Wu L."/>
            <person name="Ma J."/>
        </authorList>
    </citation>
    <scope>NUCLEOTIDE SEQUENCE [LARGE SCALE GENOMIC DNA]</scope>
    <source>
        <strain evidence="2">JCM 17214</strain>
    </source>
</reference>
<dbReference type="RefSeq" id="WP_345112994.1">
    <property type="nucleotide sequence ID" value="NZ_BAABDH010000036.1"/>
</dbReference>
<name>A0ABP7N2F5_9BACT</name>
<sequence>MKKLLYAVFALSLVACGEKSQDVPANQLVRNDFDALDGWMGNNPVPSLTREQAHSGRYSIKVGPESEYSIGFNSLLGRLSPTRIKKIKISGWAYSPALPANGIVVTELKDLTTGKQLLWQGLELSKEVKEKGKWIEIEKVIELPADAASATNLSVYLWRGSGQQTVYLDDLTITSEE</sequence>
<evidence type="ECO:0000313" key="2">
    <source>
        <dbReference type="Proteomes" id="UP001499909"/>
    </source>
</evidence>
<evidence type="ECO:0000313" key="1">
    <source>
        <dbReference type="EMBL" id="GAA3935273.1"/>
    </source>
</evidence>
<dbReference type="Gene3D" id="2.60.120.260">
    <property type="entry name" value="Galactose-binding domain-like"/>
    <property type="match status" value="1"/>
</dbReference>
<evidence type="ECO:0008006" key="3">
    <source>
        <dbReference type="Google" id="ProtNLM"/>
    </source>
</evidence>
<keyword evidence="2" id="KW-1185">Reference proteome</keyword>
<proteinExistence type="predicted"/>
<dbReference type="SUPFAM" id="SSF49785">
    <property type="entry name" value="Galactose-binding domain-like"/>
    <property type="match status" value="1"/>
</dbReference>
<dbReference type="EMBL" id="BAABDH010000036">
    <property type="protein sequence ID" value="GAA3935273.1"/>
    <property type="molecule type" value="Genomic_DNA"/>
</dbReference>
<organism evidence="1 2">
    <name type="scientific">Hymenobacter algoricola</name>
    <dbReference type="NCBI Taxonomy" id="486267"/>
    <lineage>
        <taxon>Bacteria</taxon>
        <taxon>Pseudomonadati</taxon>
        <taxon>Bacteroidota</taxon>
        <taxon>Cytophagia</taxon>
        <taxon>Cytophagales</taxon>
        <taxon>Hymenobacteraceae</taxon>
        <taxon>Hymenobacter</taxon>
    </lineage>
</organism>
<accession>A0ABP7N2F5</accession>
<comment type="caution">
    <text evidence="1">The sequence shown here is derived from an EMBL/GenBank/DDBJ whole genome shotgun (WGS) entry which is preliminary data.</text>
</comment>